<name>A0ACC1RPI6_9APHY</name>
<dbReference type="EMBL" id="JANHOG010002454">
    <property type="protein sequence ID" value="KAJ3523258.1"/>
    <property type="molecule type" value="Genomic_DNA"/>
</dbReference>
<evidence type="ECO:0000313" key="2">
    <source>
        <dbReference type="Proteomes" id="UP001148662"/>
    </source>
</evidence>
<proteinExistence type="predicted"/>
<sequence length="1028" mass="114683">MHGVRTDKRPDKTKAEEELGERISLTFRHIGTYLTADQSRIWGQGARGKTKDDARPVVVGGEDALKLIVAFGEENHRSDFDWDANYGEGTRHASSYLEAWRSSAQQSILPPYIAVCPSEAPSTLPLNQSTSTTTMSADTPIVPADTTAVPAPDAKTAAVSLFDHPMADVIIRSSDGVEFRVFKIDLIRGSPMFKDMFSLTQPPPTDNPEDYKDGLPVISLSETSEVLSILLRCCMPGTPKIEPLGGIAALVEAGRKYDVEALWEICEKTLMQMAEQKPAQTYALAVLCDFEAVVKQAALYCLRLPMPDLLETHIDQLDLVTGQAFRRLLKYRYQCSKAALDYVSSWSKMGSPENYWENMCSRCSPLVPRTDRAGSIRHIHTWWDQYLTKITGDLERCAWDGMVNVEEAQKFFIEGLPLSACTGHYRTVVAAQLTAFLTKVRSDLATSIGEITLEQGGFIDKEETLYPAFLYIYQPLLAPKPFSSLLANHILPSWIERKRTEDCQFKAYLPLTFAIRDIANLPPALDCASMATERLMIRHIGTYLTMDRSRIWGQGAKGKTKDDARPVVAGGGDTLKLIAAFGEENHRSDFDWDVNYGEGFDVLHIAPDRSSDGVESRVFKIDLIRASPMFEDMLSLTQRPPTDNPGDYKDGLAVITLSEPSKLLSVLLRCCMPGNFAEVISDVVALAEAGRKYDVEMVLRACQSGLSQIVETEPVKTYALACMCGFEAVARQAALYSLRLPQPELLKIHVDELDRLPAQCFRRLLKYCYECSEAALDYVDSWSTMGAPGKFWEHNCSQCATKIVYRTDRAGGKRAIHSWWNRYLNMLARDLRLCAWEGVVRVEDAQQFFIEGLKLGVCNKEYAHPGIVANELRVFLSKVRSDVANKIKEVSIVRVFIPVVAIVTPSGDTQTLQTKRNSMYRLLIYISIIAYIAGGRFAKSLIRTMGSRDTAKSPTPRHESSSLESYDDLLTSDHHLHHISYPRGSVLARNAARILGKPWTHVRRVLSSGVPVPSMMRAPTSSYSRVTG</sequence>
<protein>
    <submittedName>
        <fullName evidence="1">Uncharacterized protein</fullName>
    </submittedName>
</protein>
<dbReference type="Proteomes" id="UP001148662">
    <property type="component" value="Unassembled WGS sequence"/>
</dbReference>
<keyword evidence="2" id="KW-1185">Reference proteome</keyword>
<organism evidence="1 2">
    <name type="scientific">Phlebia brevispora</name>
    <dbReference type="NCBI Taxonomy" id="194682"/>
    <lineage>
        <taxon>Eukaryota</taxon>
        <taxon>Fungi</taxon>
        <taxon>Dikarya</taxon>
        <taxon>Basidiomycota</taxon>
        <taxon>Agaricomycotina</taxon>
        <taxon>Agaricomycetes</taxon>
        <taxon>Polyporales</taxon>
        <taxon>Meruliaceae</taxon>
        <taxon>Phlebia</taxon>
    </lineage>
</organism>
<reference evidence="1" key="1">
    <citation type="submission" date="2022-07" db="EMBL/GenBank/DDBJ databases">
        <title>Genome Sequence of Phlebia brevispora.</title>
        <authorList>
            <person name="Buettner E."/>
        </authorList>
    </citation>
    <scope>NUCLEOTIDE SEQUENCE</scope>
    <source>
        <strain evidence="1">MPL23</strain>
    </source>
</reference>
<accession>A0ACC1RPI6</accession>
<evidence type="ECO:0000313" key="1">
    <source>
        <dbReference type="EMBL" id="KAJ3523258.1"/>
    </source>
</evidence>
<comment type="caution">
    <text evidence="1">The sequence shown here is derived from an EMBL/GenBank/DDBJ whole genome shotgun (WGS) entry which is preliminary data.</text>
</comment>
<gene>
    <name evidence="1" type="ORF">NM688_g8758</name>
</gene>